<dbReference type="EMBL" id="WYDN01000007">
    <property type="protein sequence ID" value="NAZ16347.1"/>
    <property type="molecule type" value="Genomic_DNA"/>
</dbReference>
<dbReference type="InterPro" id="IPR036388">
    <property type="entry name" value="WH-like_DNA-bd_sf"/>
</dbReference>
<comment type="caution">
    <text evidence="2">The sequence shown here is derived from an EMBL/GenBank/DDBJ whole genome shotgun (WGS) entry which is preliminary data.</text>
</comment>
<dbReference type="SUPFAM" id="SSF46785">
    <property type="entry name" value="Winged helix' DNA-binding domain"/>
    <property type="match status" value="1"/>
</dbReference>
<dbReference type="Pfam" id="PF03551">
    <property type="entry name" value="PadR"/>
    <property type="match status" value="1"/>
</dbReference>
<name>A0A6L9G5I7_9MICC</name>
<dbReference type="AlphaFoldDB" id="A0A6L9G5I7"/>
<protein>
    <submittedName>
        <fullName evidence="2">PadR family transcriptional regulator</fullName>
    </submittedName>
</protein>
<evidence type="ECO:0000259" key="1">
    <source>
        <dbReference type="Pfam" id="PF03551"/>
    </source>
</evidence>
<reference evidence="2 3" key="1">
    <citation type="submission" date="2020-01" db="EMBL/GenBank/DDBJ databases">
        <title>Glutamicibacter soli M275.</title>
        <authorList>
            <person name="Meng X."/>
        </authorList>
    </citation>
    <scope>NUCLEOTIDE SEQUENCE [LARGE SCALE GENOMIC DNA]</scope>
    <source>
        <strain evidence="2 3">M275</strain>
    </source>
</reference>
<sequence length="105" mass="11667">MERLTRHTPATAAVIGVLMESPDAIWGLQVVKATGLKTGTVYPILERLEAAGWITSEWDTDLTRKGPRRRYFKLEAAAVPYAREYISTQQPKPSLGAGLHSRKFA</sequence>
<dbReference type="Gene3D" id="1.10.10.10">
    <property type="entry name" value="Winged helix-like DNA-binding domain superfamily/Winged helix DNA-binding domain"/>
    <property type="match status" value="1"/>
</dbReference>
<dbReference type="InterPro" id="IPR005149">
    <property type="entry name" value="Tscrpt_reg_PadR_N"/>
</dbReference>
<accession>A0A6L9G5I7</accession>
<organism evidence="2 3">
    <name type="scientific">Glutamicibacter soli</name>
    <dbReference type="NCBI Taxonomy" id="453836"/>
    <lineage>
        <taxon>Bacteria</taxon>
        <taxon>Bacillati</taxon>
        <taxon>Actinomycetota</taxon>
        <taxon>Actinomycetes</taxon>
        <taxon>Micrococcales</taxon>
        <taxon>Micrococcaceae</taxon>
        <taxon>Glutamicibacter</taxon>
    </lineage>
</organism>
<gene>
    <name evidence="2" type="ORF">GT020_09755</name>
</gene>
<proteinExistence type="predicted"/>
<evidence type="ECO:0000313" key="2">
    <source>
        <dbReference type="EMBL" id="NAZ16347.1"/>
    </source>
</evidence>
<dbReference type="RefSeq" id="WP_161449096.1">
    <property type="nucleotide sequence ID" value="NZ_WYDN01000007.1"/>
</dbReference>
<evidence type="ECO:0000313" key="3">
    <source>
        <dbReference type="Proteomes" id="UP000477543"/>
    </source>
</evidence>
<feature type="domain" description="Transcription regulator PadR N-terminal" evidence="1">
    <location>
        <begin position="36"/>
        <end position="75"/>
    </location>
</feature>
<dbReference type="Proteomes" id="UP000477543">
    <property type="component" value="Unassembled WGS sequence"/>
</dbReference>
<dbReference type="InterPro" id="IPR036390">
    <property type="entry name" value="WH_DNA-bd_sf"/>
</dbReference>